<sequence>MKREDIPNLISVLRIFMSIPVVWMLLEQQFGVALVLFAIAGISDGLDGYLAKHYGWQSQLGGLLDPLADKVLLISSYLTLAVIDVIPVWLVLLVVLRDLVIVTGALVYHFRVMELTAKPSIISKFNTFSQIILVLAVVLDRGLVGLPELLLESLIWLVMATTIASGVNYVWVWSRLAMAHQKEP</sequence>
<evidence type="ECO:0000256" key="12">
    <source>
        <dbReference type="ARBA" id="ARBA00023264"/>
    </source>
</evidence>
<evidence type="ECO:0000256" key="8">
    <source>
        <dbReference type="ARBA" id="ARBA00022989"/>
    </source>
</evidence>
<dbReference type="OrthoDB" id="9796672at2"/>
<evidence type="ECO:0000256" key="13">
    <source>
        <dbReference type="ARBA" id="ARBA00048586"/>
    </source>
</evidence>
<evidence type="ECO:0000313" key="16">
    <source>
        <dbReference type="Proteomes" id="UP000034410"/>
    </source>
</evidence>
<protein>
    <recommendedName>
        <fullName evidence="5">CDP-diacylglycerol--glycerol-3-phosphate 3-phosphatidyltransferase</fullName>
        <ecNumber evidence="4">2.7.8.5</ecNumber>
    </recommendedName>
</protein>
<keyword evidence="9" id="KW-0443">Lipid metabolism</keyword>
<evidence type="ECO:0000256" key="14">
    <source>
        <dbReference type="SAM" id="Phobius"/>
    </source>
</evidence>
<dbReference type="KEGG" id="seds:AAY24_08055"/>
<comment type="similarity">
    <text evidence="3">Belongs to the CDP-alcohol phosphatidyltransferase class-I family.</text>
</comment>
<dbReference type="GO" id="GO:0046474">
    <property type="term" value="P:glycerophospholipid biosynthetic process"/>
    <property type="evidence" value="ECO:0007669"/>
    <property type="project" value="TreeGrafter"/>
</dbReference>
<feature type="transmembrane region" description="Helical" evidence="14">
    <location>
        <begin position="154"/>
        <end position="172"/>
    </location>
</feature>
<keyword evidence="12" id="KW-1208">Phospholipid metabolism</keyword>
<dbReference type="EC" id="2.7.8.5" evidence="4"/>
<organism evidence="15 16">
    <name type="scientific">Sedimenticola thiotaurini</name>
    <dbReference type="NCBI Taxonomy" id="1543721"/>
    <lineage>
        <taxon>Bacteria</taxon>
        <taxon>Pseudomonadati</taxon>
        <taxon>Pseudomonadota</taxon>
        <taxon>Gammaproteobacteria</taxon>
        <taxon>Chromatiales</taxon>
        <taxon>Sedimenticolaceae</taxon>
        <taxon>Sedimenticola</taxon>
    </lineage>
</organism>
<comment type="subcellular location">
    <subcellularLocation>
        <location evidence="1">Membrane</location>
        <topology evidence="1">Multi-pass membrane protein</topology>
    </subcellularLocation>
</comment>
<dbReference type="AlphaFoldDB" id="A0A0F7K4L1"/>
<accession>A0A0F7K4L1</accession>
<evidence type="ECO:0000256" key="11">
    <source>
        <dbReference type="ARBA" id="ARBA00023209"/>
    </source>
</evidence>
<evidence type="ECO:0000256" key="5">
    <source>
        <dbReference type="ARBA" id="ARBA00014944"/>
    </source>
</evidence>
<keyword evidence="7 14" id="KW-0812">Transmembrane</keyword>
<dbReference type="InterPro" id="IPR050324">
    <property type="entry name" value="CDP-alcohol_PTase-I"/>
</dbReference>
<evidence type="ECO:0000256" key="4">
    <source>
        <dbReference type="ARBA" id="ARBA00013170"/>
    </source>
</evidence>
<keyword evidence="6" id="KW-0444">Lipid biosynthesis</keyword>
<dbReference type="Proteomes" id="UP000034410">
    <property type="component" value="Chromosome"/>
</dbReference>
<reference evidence="15 16" key="1">
    <citation type="journal article" date="2015" name="Genome Announc.">
        <title>Complete Genome Sequence of Sedimenticola thiotaurini Strain SIP-G1, a Polyphosphate- and Polyhydroxyalkanoate-Accumulating Sulfur-Oxidizing Gammaproteobacterium Isolated from Salt Marsh Sediments.</title>
        <authorList>
            <person name="Flood B.E."/>
            <person name="Jones D.S."/>
            <person name="Bailey J.V."/>
        </authorList>
    </citation>
    <scope>NUCLEOTIDE SEQUENCE [LARGE SCALE GENOMIC DNA]</scope>
    <source>
        <strain evidence="15 16">SIP-G1</strain>
    </source>
</reference>
<evidence type="ECO:0000256" key="3">
    <source>
        <dbReference type="ARBA" id="ARBA00010441"/>
    </source>
</evidence>
<feature type="transmembrane region" description="Helical" evidence="14">
    <location>
        <begin position="89"/>
        <end position="109"/>
    </location>
</feature>
<dbReference type="PANTHER" id="PTHR14269">
    <property type="entry name" value="CDP-DIACYLGLYCEROL--GLYCEROL-3-PHOSPHATE 3-PHOSPHATIDYLTRANSFERASE-RELATED"/>
    <property type="match status" value="1"/>
</dbReference>
<dbReference type="PIRSF" id="PIRSF000847">
    <property type="entry name" value="Phos_ph_gly_syn"/>
    <property type="match status" value="1"/>
</dbReference>
<dbReference type="Gene3D" id="1.20.120.1760">
    <property type="match status" value="1"/>
</dbReference>
<evidence type="ECO:0000256" key="7">
    <source>
        <dbReference type="ARBA" id="ARBA00022692"/>
    </source>
</evidence>
<keyword evidence="8 14" id="KW-1133">Transmembrane helix</keyword>
<comment type="pathway">
    <text evidence="2">Phospholipid metabolism; phosphatidylglycerol biosynthesis; phosphatidylglycerol from CDP-diacylglycerol: step 1/2.</text>
</comment>
<dbReference type="PANTHER" id="PTHR14269:SF11">
    <property type="entry name" value="CDP-DIACYLGLYCEROL--GLYCEROL-3-PHOSPHATE 3-PHOSPHATIDYLTRANSFERASE"/>
    <property type="match status" value="1"/>
</dbReference>
<proteinExistence type="inferred from homology"/>
<dbReference type="EMBL" id="CP011412">
    <property type="protein sequence ID" value="AKH22135.1"/>
    <property type="molecule type" value="Genomic_DNA"/>
</dbReference>
<evidence type="ECO:0000256" key="6">
    <source>
        <dbReference type="ARBA" id="ARBA00022516"/>
    </source>
</evidence>
<evidence type="ECO:0000256" key="1">
    <source>
        <dbReference type="ARBA" id="ARBA00004141"/>
    </source>
</evidence>
<dbReference type="GO" id="GO:0008444">
    <property type="term" value="F:CDP-diacylglycerol-glycerol-3-phosphate 3-phosphatidyltransferase activity"/>
    <property type="evidence" value="ECO:0007669"/>
    <property type="project" value="UniProtKB-EC"/>
</dbReference>
<evidence type="ECO:0000256" key="2">
    <source>
        <dbReference type="ARBA" id="ARBA00005042"/>
    </source>
</evidence>
<feature type="transmembrane region" description="Helical" evidence="14">
    <location>
        <begin position="32"/>
        <end position="51"/>
    </location>
</feature>
<keyword evidence="15" id="KW-0808">Transferase</keyword>
<evidence type="ECO:0000313" key="15">
    <source>
        <dbReference type="EMBL" id="AKH22135.1"/>
    </source>
</evidence>
<keyword evidence="11" id="KW-0594">Phospholipid biosynthesis</keyword>
<dbReference type="InterPro" id="IPR004570">
    <property type="entry name" value="Phosphatidylglycerol_P_synth"/>
</dbReference>
<feature type="transmembrane region" description="Helical" evidence="14">
    <location>
        <begin position="121"/>
        <end position="139"/>
    </location>
</feature>
<dbReference type="InterPro" id="IPR043130">
    <property type="entry name" value="CDP-OH_PTrfase_TM_dom"/>
</dbReference>
<dbReference type="InterPro" id="IPR000462">
    <property type="entry name" value="CDP-OH_P_trans"/>
</dbReference>
<name>A0A0F7K4L1_9GAMM</name>
<keyword evidence="10 14" id="KW-0472">Membrane</keyword>
<gene>
    <name evidence="15" type="ORF">AAY24_08055</name>
</gene>
<evidence type="ECO:0000256" key="9">
    <source>
        <dbReference type="ARBA" id="ARBA00023098"/>
    </source>
</evidence>
<evidence type="ECO:0000256" key="10">
    <source>
        <dbReference type="ARBA" id="ARBA00023136"/>
    </source>
</evidence>
<keyword evidence="16" id="KW-1185">Reference proteome</keyword>
<comment type="catalytic activity">
    <reaction evidence="13">
        <text>a CDP-1,2-diacyl-sn-glycerol + sn-glycerol 3-phosphate = a 1,2-diacyl-sn-glycero-3-phospho-(1'-sn-glycero-3'-phosphate) + CMP + H(+)</text>
        <dbReference type="Rhea" id="RHEA:12593"/>
        <dbReference type="ChEBI" id="CHEBI:15378"/>
        <dbReference type="ChEBI" id="CHEBI:57597"/>
        <dbReference type="ChEBI" id="CHEBI:58332"/>
        <dbReference type="ChEBI" id="CHEBI:60110"/>
        <dbReference type="ChEBI" id="CHEBI:60377"/>
        <dbReference type="EC" id="2.7.8.5"/>
    </reaction>
</comment>
<dbReference type="Pfam" id="PF01066">
    <property type="entry name" value="CDP-OH_P_transf"/>
    <property type="match status" value="1"/>
</dbReference>
<dbReference type="GO" id="GO:0016020">
    <property type="term" value="C:membrane"/>
    <property type="evidence" value="ECO:0007669"/>
    <property type="project" value="UniProtKB-SubCell"/>
</dbReference>